<organism evidence="2 3">
    <name type="scientific">Panicum miliaceum</name>
    <name type="common">Proso millet</name>
    <name type="synonym">Broomcorn millet</name>
    <dbReference type="NCBI Taxonomy" id="4540"/>
    <lineage>
        <taxon>Eukaryota</taxon>
        <taxon>Viridiplantae</taxon>
        <taxon>Streptophyta</taxon>
        <taxon>Embryophyta</taxon>
        <taxon>Tracheophyta</taxon>
        <taxon>Spermatophyta</taxon>
        <taxon>Magnoliopsida</taxon>
        <taxon>Liliopsida</taxon>
        <taxon>Poales</taxon>
        <taxon>Poaceae</taxon>
        <taxon>PACMAD clade</taxon>
        <taxon>Panicoideae</taxon>
        <taxon>Panicodae</taxon>
        <taxon>Paniceae</taxon>
        <taxon>Panicinae</taxon>
        <taxon>Panicum</taxon>
        <taxon>Panicum sect. Panicum</taxon>
    </lineage>
</organism>
<dbReference type="AlphaFoldDB" id="A0A3L6SFJ1"/>
<keyword evidence="3" id="KW-1185">Reference proteome</keyword>
<sequence length="117" mass="11868">MEKWAAEGSSGRKRRASGGPSPGRRRGGAGAGSFSTNGVLMGRSPRFNMYGCDFGWGKALAASQLHGQLDGREGVAVSRAGRQLRCAGVDVAGAHGSARAGRVLAAVSPNAAPGMKE</sequence>
<evidence type="ECO:0000313" key="2">
    <source>
        <dbReference type="EMBL" id="RLN18973.1"/>
    </source>
</evidence>
<protein>
    <submittedName>
        <fullName evidence="2">Acetyltransferase</fullName>
    </submittedName>
</protein>
<gene>
    <name evidence="2" type="ORF">C2845_PM02G16310</name>
</gene>
<feature type="region of interest" description="Disordered" evidence="1">
    <location>
        <begin position="1"/>
        <end position="38"/>
    </location>
</feature>
<reference evidence="3" key="1">
    <citation type="journal article" date="2019" name="Nat. Commun.">
        <title>The genome of broomcorn millet.</title>
        <authorList>
            <person name="Zou C."/>
            <person name="Miki D."/>
            <person name="Li D."/>
            <person name="Tang Q."/>
            <person name="Xiao L."/>
            <person name="Rajput S."/>
            <person name="Deng P."/>
            <person name="Jia W."/>
            <person name="Huang R."/>
            <person name="Zhang M."/>
            <person name="Sun Y."/>
            <person name="Hu J."/>
            <person name="Fu X."/>
            <person name="Schnable P.S."/>
            <person name="Li F."/>
            <person name="Zhang H."/>
            <person name="Feng B."/>
            <person name="Zhu X."/>
            <person name="Liu R."/>
            <person name="Schnable J.C."/>
            <person name="Zhu J.-K."/>
            <person name="Zhang H."/>
        </authorList>
    </citation>
    <scope>NUCLEOTIDE SEQUENCE [LARGE SCALE GENOMIC DNA]</scope>
</reference>
<evidence type="ECO:0000256" key="1">
    <source>
        <dbReference type="SAM" id="MobiDB-lite"/>
    </source>
</evidence>
<evidence type="ECO:0000313" key="3">
    <source>
        <dbReference type="Proteomes" id="UP000275267"/>
    </source>
</evidence>
<dbReference type="Gene3D" id="3.30.559.10">
    <property type="entry name" value="Chloramphenicol acetyltransferase-like domain"/>
    <property type="match status" value="1"/>
</dbReference>
<dbReference type="InterPro" id="IPR023213">
    <property type="entry name" value="CAT-like_dom_sf"/>
</dbReference>
<dbReference type="EMBL" id="PQIB02000005">
    <property type="protein sequence ID" value="RLN18973.1"/>
    <property type="molecule type" value="Genomic_DNA"/>
</dbReference>
<accession>A0A3L6SFJ1</accession>
<dbReference type="GO" id="GO:0016747">
    <property type="term" value="F:acyltransferase activity, transferring groups other than amino-acyl groups"/>
    <property type="evidence" value="ECO:0007669"/>
    <property type="project" value="UniProtKB-ARBA"/>
</dbReference>
<proteinExistence type="predicted"/>
<name>A0A3L6SFJ1_PANMI</name>
<comment type="caution">
    <text evidence="2">The sequence shown here is derived from an EMBL/GenBank/DDBJ whole genome shotgun (WGS) entry which is preliminary data.</text>
</comment>
<dbReference type="Proteomes" id="UP000275267">
    <property type="component" value="Unassembled WGS sequence"/>
</dbReference>